<dbReference type="PROSITE" id="PS50262">
    <property type="entry name" value="G_PROTEIN_RECEP_F1_2"/>
    <property type="match status" value="1"/>
</dbReference>
<evidence type="ECO:0000313" key="10">
    <source>
        <dbReference type="EMBL" id="KAH3822214.1"/>
    </source>
</evidence>
<keyword evidence="7" id="KW-0807">Transducer</keyword>
<evidence type="ECO:0000256" key="4">
    <source>
        <dbReference type="ARBA" id="ARBA00023040"/>
    </source>
</evidence>
<dbReference type="GO" id="GO:0004930">
    <property type="term" value="F:G protein-coupled receptor activity"/>
    <property type="evidence" value="ECO:0007669"/>
    <property type="project" value="UniProtKB-KW"/>
</dbReference>
<evidence type="ECO:0000256" key="8">
    <source>
        <dbReference type="SAM" id="Phobius"/>
    </source>
</evidence>
<feature type="transmembrane region" description="Helical" evidence="8">
    <location>
        <begin position="85"/>
        <end position="107"/>
    </location>
</feature>
<dbReference type="AlphaFoldDB" id="A0A9D4JTF5"/>
<evidence type="ECO:0000256" key="1">
    <source>
        <dbReference type="ARBA" id="ARBA00004141"/>
    </source>
</evidence>
<keyword evidence="5 8" id="KW-0472">Membrane</keyword>
<feature type="transmembrane region" description="Helical" evidence="8">
    <location>
        <begin position="128"/>
        <end position="148"/>
    </location>
</feature>
<proteinExistence type="predicted"/>
<dbReference type="EMBL" id="JAIWYP010000005">
    <property type="protein sequence ID" value="KAH3822214.1"/>
    <property type="molecule type" value="Genomic_DNA"/>
</dbReference>
<dbReference type="InterPro" id="IPR000276">
    <property type="entry name" value="GPCR_Rhodpsn"/>
</dbReference>
<evidence type="ECO:0000259" key="9">
    <source>
        <dbReference type="PROSITE" id="PS50262"/>
    </source>
</evidence>
<keyword evidence="4" id="KW-0297">G-protein coupled receptor</keyword>
<comment type="subcellular location">
    <subcellularLocation>
        <location evidence="1">Membrane</location>
        <topology evidence="1">Multi-pass membrane protein</topology>
    </subcellularLocation>
</comment>
<sequence length="374" mass="41113">MEHVGSAREGEFELKISFICLLYNPVIPFRAMTNTGPAGVEGVWAEDFCHLSHLHFYNPVIPFRAMAHVGPAGGEFDLFEHRSIAVVYFIAGILGVSGNAVIIRIFSKYNPISGVRSRTHVQFAFGNILVVVGAFAGGLSSIFGRWLLGETGCQLYGFVTYTGGMIATTMALVQCVERYYAQNNSEYDKNGGNGFLCVLAWLYSLSVAVAPLVGWNSYTAEASGTACGLNHMVDDWSHKSFFIALPFITTVLMMFAISAVRSAILKNDGPDAVCPAHAQDWFRDYQLNWIAVANLLTMCVGFAPYFYFSVWSVRYPGRQMTMLASVTSPLVAKLSTLFTPIVYCIGSRKFRAAFAASIFGEEAPRTFNADRKSE</sequence>
<feature type="domain" description="G-protein coupled receptors family 1 profile" evidence="9">
    <location>
        <begin position="98"/>
        <end position="343"/>
    </location>
</feature>
<feature type="transmembrane region" description="Helical" evidence="8">
    <location>
        <begin position="154"/>
        <end position="173"/>
    </location>
</feature>
<accession>A0A9D4JTF5</accession>
<dbReference type="InterPro" id="IPR050125">
    <property type="entry name" value="GPCR_opsins"/>
</dbReference>
<evidence type="ECO:0000256" key="5">
    <source>
        <dbReference type="ARBA" id="ARBA00023136"/>
    </source>
</evidence>
<reference evidence="10" key="2">
    <citation type="submission" date="2020-11" db="EMBL/GenBank/DDBJ databases">
        <authorList>
            <person name="McCartney M.A."/>
            <person name="Auch B."/>
            <person name="Kono T."/>
            <person name="Mallez S."/>
            <person name="Becker A."/>
            <person name="Gohl D.M."/>
            <person name="Silverstein K.A.T."/>
            <person name="Koren S."/>
            <person name="Bechman K.B."/>
            <person name="Herman A."/>
            <person name="Abrahante J.E."/>
            <person name="Garbe J."/>
        </authorList>
    </citation>
    <scope>NUCLEOTIDE SEQUENCE</scope>
    <source>
        <strain evidence="10">Duluth1</strain>
        <tissue evidence="10">Whole animal</tissue>
    </source>
</reference>
<dbReference type="Proteomes" id="UP000828390">
    <property type="component" value="Unassembled WGS sequence"/>
</dbReference>
<gene>
    <name evidence="10" type="ORF">DPMN_123988</name>
</gene>
<dbReference type="PANTHER" id="PTHR24240">
    <property type="entry name" value="OPSIN"/>
    <property type="match status" value="1"/>
</dbReference>
<feature type="transmembrane region" description="Helical" evidence="8">
    <location>
        <begin position="194"/>
        <end position="215"/>
    </location>
</feature>
<dbReference type="Gene3D" id="1.20.1070.10">
    <property type="entry name" value="Rhodopsin 7-helix transmembrane proteins"/>
    <property type="match status" value="1"/>
</dbReference>
<reference evidence="10" key="1">
    <citation type="journal article" date="2019" name="bioRxiv">
        <title>The Genome of the Zebra Mussel, Dreissena polymorpha: A Resource for Invasive Species Research.</title>
        <authorList>
            <person name="McCartney M.A."/>
            <person name="Auch B."/>
            <person name="Kono T."/>
            <person name="Mallez S."/>
            <person name="Zhang Y."/>
            <person name="Obille A."/>
            <person name="Becker A."/>
            <person name="Abrahante J.E."/>
            <person name="Garbe J."/>
            <person name="Badalamenti J.P."/>
            <person name="Herman A."/>
            <person name="Mangelson H."/>
            <person name="Liachko I."/>
            <person name="Sullivan S."/>
            <person name="Sone E.D."/>
            <person name="Koren S."/>
            <person name="Silverstein K.A.T."/>
            <person name="Beckman K.B."/>
            <person name="Gohl D.M."/>
        </authorList>
    </citation>
    <scope>NUCLEOTIDE SEQUENCE</scope>
    <source>
        <strain evidence="10">Duluth1</strain>
        <tissue evidence="10">Whole animal</tissue>
    </source>
</reference>
<dbReference type="InterPro" id="IPR017452">
    <property type="entry name" value="GPCR_Rhodpsn_7TM"/>
</dbReference>
<dbReference type="Pfam" id="PF00001">
    <property type="entry name" value="7tm_1"/>
    <property type="match status" value="1"/>
</dbReference>
<dbReference type="PRINTS" id="PR00237">
    <property type="entry name" value="GPCRRHODOPSN"/>
</dbReference>
<feature type="transmembrane region" description="Helical" evidence="8">
    <location>
        <begin position="320"/>
        <end position="345"/>
    </location>
</feature>
<evidence type="ECO:0000313" key="11">
    <source>
        <dbReference type="Proteomes" id="UP000828390"/>
    </source>
</evidence>
<feature type="transmembrane region" description="Helical" evidence="8">
    <location>
        <begin position="241"/>
        <end position="260"/>
    </location>
</feature>
<organism evidence="10 11">
    <name type="scientific">Dreissena polymorpha</name>
    <name type="common">Zebra mussel</name>
    <name type="synonym">Mytilus polymorpha</name>
    <dbReference type="NCBI Taxonomy" id="45954"/>
    <lineage>
        <taxon>Eukaryota</taxon>
        <taxon>Metazoa</taxon>
        <taxon>Spiralia</taxon>
        <taxon>Lophotrochozoa</taxon>
        <taxon>Mollusca</taxon>
        <taxon>Bivalvia</taxon>
        <taxon>Autobranchia</taxon>
        <taxon>Heteroconchia</taxon>
        <taxon>Euheterodonta</taxon>
        <taxon>Imparidentia</taxon>
        <taxon>Neoheterodontei</taxon>
        <taxon>Myida</taxon>
        <taxon>Dreissenoidea</taxon>
        <taxon>Dreissenidae</taxon>
        <taxon>Dreissena</taxon>
    </lineage>
</organism>
<feature type="transmembrane region" description="Helical" evidence="8">
    <location>
        <begin position="287"/>
        <end position="308"/>
    </location>
</feature>
<evidence type="ECO:0000256" key="3">
    <source>
        <dbReference type="ARBA" id="ARBA00022989"/>
    </source>
</evidence>
<protein>
    <recommendedName>
        <fullName evidence="9">G-protein coupled receptors family 1 profile domain-containing protein</fullName>
    </recommendedName>
</protein>
<dbReference type="SUPFAM" id="SSF81321">
    <property type="entry name" value="Family A G protein-coupled receptor-like"/>
    <property type="match status" value="1"/>
</dbReference>
<evidence type="ECO:0000256" key="2">
    <source>
        <dbReference type="ARBA" id="ARBA00022692"/>
    </source>
</evidence>
<keyword evidence="2 8" id="KW-0812">Transmembrane</keyword>
<evidence type="ECO:0000256" key="7">
    <source>
        <dbReference type="ARBA" id="ARBA00023224"/>
    </source>
</evidence>
<comment type="caution">
    <text evidence="10">The sequence shown here is derived from an EMBL/GenBank/DDBJ whole genome shotgun (WGS) entry which is preliminary data.</text>
</comment>
<keyword evidence="11" id="KW-1185">Reference proteome</keyword>
<keyword evidence="3 8" id="KW-1133">Transmembrane helix</keyword>
<keyword evidence="6" id="KW-0675">Receptor</keyword>
<name>A0A9D4JTF5_DREPO</name>
<dbReference type="GO" id="GO:0016020">
    <property type="term" value="C:membrane"/>
    <property type="evidence" value="ECO:0007669"/>
    <property type="project" value="UniProtKB-SubCell"/>
</dbReference>
<evidence type="ECO:0000256" key="6">
    <source>
        <dbReference type="ARBA" id="ARBA00023170"/>
    </source>
</evidence>